<dbReference type="Proteomes" id="UP000249557">
    <property type="component" value="Unassembled WGS sequence"/>
</dbReference>
<evidence type="ECO:0000313" key="2">
    <source>
        <dbReference type="EMBL" id="PZO87446.1"/>
    </source>
</evidence>
<reference evidence="2 3" key="1">
    <citation type="submission" date="2017-08" db="EMBL/GenBank/DDBJ databases">
        <title>Infants hospitalized years apart are colonized by the same room-sourced microbial strains.</title>
        <authorList>
            <person name="Brooks B."/>
            <person name="Olm M.R."/>
            <person name="Firek B.A."/>
            <person name="Baker R."/>
            <person name="Thomas B.C."/>
            <person name="Morowitz M.J."/>
            <person name="Banfield J.F."/>
        </authorList>
    </citation>
    <scope>NUCLEOTIDE SEQUENCE [LARGE SCALE GENOMIC DNA]</scope>
    <source>
        <strain evidence="2">S2_018_000_R2_104</strain>
    </source>
</reference>
<evidence type="ECO:0000313" key="3">
    <source>
        <dbReference type="Proteomes" id="UP000249557"/>
    </source>
</evidence>
<sequence>MATKQEILKDVCSHANRQVQALYPNLQLMFIHHNSGNFHEIVSTQEHALAGHPAGRTAQAILEKNNNREQSGFIGMAIHHAVKWFGLASSDSLLALFNINADEFTNVRDLRRSIYHFTWHAIDLMEVRKKKEYAAKFRSGPMIPKRSPMNLARLNLQADIFSGVMCALEGEADAMGTLARQRSNDSITPVQARRAEDYPFPIALEPAQYAFEALTAIKPSKEKFMHFAQRVALEVGRTFEDQSIREWWAFSEPAQDMAWRNYPAEHILGCASYTCEDPLVRSIAHLVSDITGIAPEDVLKSGTSYNAFAKSNHNQILHREIAEKTFEDAIARGVMEESGRPLITAANEQNENLTEGIILGWCANALQAAGRAFENALVTGISPAQAARMEFMGTSDIPTWESLKKMGDDIIDQKRKGFGVTMGHVADIGNSNPEFAPVLNSIRVTMKDPDYVRKLEAANDLATRPTVAPAGPAPKGPAPKTPAPAPAFIPAAPAPGLGGGGRTSIRNRTIMERQRRQPQDTQSGDNEITE</sequence>
<organism evidence="2 3">
    <name type="scientific">Micavibrio aeruginosavorus</name>
    <dbReference type="NCBI Taxonomy" id="349221"/>
    <lineage>
        <taxon>Bacteria</taxon>
        <taxon>Pseudomonadati</taxon>
        <taxon>Bdellovibrionota</taxon>
        <taxon>Bdellovibrionia</taxon>
        <taxon>Bdellovibrionales</taxon>
        <taxon>Pseudobdellovibrionaceae</taxon>
        <taxon>Micavibrio</taxon>
    </lineage>
</organism>
<feature type="region of interest" description="Disordered" evidence="1">
    <location>
        <begin position="463"/>
        <end position="530"/>
    </location>
</feature>
<feature type="compositionally biased region" description="Basic and acidic residues" evidence="1">
    <location>
        <begin position="509"/>
        <end position="518"/>
    </location>
</feature>
<proteinExistence type="predicted"/>
<evidence type="ECO:0000256" key="1">
    <source>
        <dbReference type="SAM" id="MobiDB-lite"/>
    </source>
</evidence>
<feature type="compositionally biased region" description="Polar residues" evidence="1">
    <location>
        <begin position="519"/>
        <end position="530"/>
    </location>
</feature>
<accession>A0A2W5A1H9</accession>
<dbReference type="EMBL" id="QFNK01000057">
    <property type="protein sequence ID" value="PZO87446.1"/>
    <property type="molecule type" value="Genomic_DNA"/>
</dbReference>
<dbReference type="AlphaFoldDB" id="A0A2W5A1H9"/>
<protein>
    <submittedName>
        <fullName evidence="2">Uncharacterized protein</fullName>
    </submittedName>
</protein>
<name>A0A2W5A1H9_9BACT</name>
<comment type="caution">
    <text evidence="2">The sequence shown here is derived from an EMBL/GenBank/DDBJ whole genome shotgun (WGS) entry which is preliminary data.</text>
</comment>
<feature type="compositionally biased region" description="Pro residues" evidence="1">
    <location>
        <begin position="471"/>
        <end position="487"/>
    </location>
</feature>
<gene>
    <name evidence="2" type="ORF">DI626_03980</name>
</gene>